<feature type="transmembrane region" description="Helical" evidence="2">
    <location>
        <begin position="199"/>
        <end position="221"/>
    </location>
</feature>
<keyword evidence="4" id="KW-1185">Reference proteome</keyword>
<protein>
    <recommendedName>
        <fullName evidence="5">Integral membrane protein</fullName>
    </recommendedName>
</protein>
<keyword evidence="2" id="KW-0812">Transmembrane</keyword>
<evidence type="ECO:0008006" key="5">
    <source>
        <dbReference type="Google" id="ProtNLM"/>
    </source>
</evidence>
<feature type="transmembrane region" description="Helical" evidence="2">
    <location>
        <begin position="227"/>
        <end position="248"/>
    </location>
</feature>
<evidence type="ECO:0000313" key="3">
    <source>
        <dbReference type="EMBL" id="GAA0455859.1"/>
    </source>
</evidence>
<comment type="caution">
    <text evidence="3">The sequence shown here is derived from an EMBL/GenBank/DDBJ whole genome shotgun (WGS) entry which is preliminary data.</text>
</comment>
<dbReference type="EMBL" id="BAAABY010000013">
    <property type="protein sequence ID" value="GAA0455859.1"/>
    <property type="molecule type" value="Genomic_DNA"/>
</dbReference>
<dbReference type="Proteomes" id="UP001500909">
    <property type="component" value="Unassembled WGS sequence"/>
</dbReference>
<proteinExistence type="predicted"/>
<feature type="transmembrane region" description="Helical" evidence="2">
    <location>
        <begin position="369"/>
        <end position="391"/>
    </location>
</feature>
<evidence type="ECO:0000256" key="1">
    <source>
        <dbReference type="SAM" id="MobiDB-lite"/>
    </source>
</evidence>
<feature type="compositionally biased region" description="Low complexity" evidence="1">
    <location>
        <begin position="511"/>
        <end position="521"/>
    </location>
</feature>
<feature type="compositionally biased region" description="Low complexity" evidence="1">
    <location>
        <begin position="47"/>
        <end position="70"/>
    </location>
</feature>
<feature type="region of interest" description="Disordered" evidence="1">
    <location>
        <begin position="507"/>
        <end position="534"/>
    </location>
</feature>
<feature type="transmembrane region" description="Helical" evidence="2">
    <location>
        <begin position="323"/>
        <end position="342"/>
    </location>
</feature>
<gene>
    <name evidence="3" type="ORF">GCM10010361_19900</name>
</gene>
<feature type="region of interest" description="Disordered" evidence="1">
    <location>
        <begin position="47"/>
        <end position="121"/>
    </location>
</feature>
<keyword evidence="2" id="KW-1133">Transmembrane helix</keyword>
<reference evidence="3 4" key="1">
    <citation type="journal article" date="2019" name="Int. J. Syst. Evol. Microbiol.">
        <title>The Global Catalogue of Microorganisms (GCM) 10K type strain sequencing project: providing services to taxonomists for standard genome sequencing and annotation.</title>
        <authorList>
            <consortium name="The Broad Institute Genomics Platform"/>
            <consortium name="The Broad Institute Genome Sequencing Center for Infectious Disease"/>
            <person name="Wu L."/>
            <person name="Ma J."/>
        </authorList>
    </citation>
    <scope>NUCLEOTIDE SEQUENCE [LARGE SCALE GENOMIC DNA]</scope>
    <source>
        <strain evidence="3 4">JCM 4805</strain>
    </source>
</reference>
<organism evidence="3 4">
    <name type="scientific">Streptomyces olivaceiscleroticus</name>
    <dbReference type="NCBI Taxonomy" id="68245"/>
    <lineage>
        <taxon>Bacteria</taxon>
        <taxon>Bacillati</taxon>
        <taxon>Actinomycetota</taxon>
        <taxon>Actinomycetes</taxon>
        <taxon>Kitasatosporales</taxon>
        <taxon>Streptomycetaceae</taxon>
        <taxon>Streptomyces</taxon>
    </lineage>
</organism>
<sequence length="534" mass="53833">MTAHRTRAAHRPDPPTTPRSPGGRDTRAGELLAGIAGAAAVGDEAAAYRSTVDGRSADSAAASAGDTTVAPREADLRRTPEATLIAAHEEEPRVAQAPARGPAPEEGSARKVPPRRGPADPVRELMHRHRELCARAVDPLEIAAGLEAHGVTDRTAARFRHRDVFSLAEELYARVPRADALDAARPADPAPLPSRRVRAVLQALPGALAAATVVAVASVQGPAPASYVRPALAVVGAACVFLALRLCLRCGPLGGAHRTGRVAALWTCWLAGHVLFGDRLLHLLQSGGPGVPTGGWSAAFEALFTTAPEADGRPPHLPGLTPGGTATAVALCCAVVPAAWCARRFAVRGRRRLAASRGLGEFTARMRPLLIGTVLLFLAAVTVLLAAATLLPGTFGAGPGRLLSLPALASFAAALALSVLLFLARLLAVHGSPAAAGTGLAAAGVLEAVALATLPAGRLPGLEAVARPVETAAGLLGPAVVPAVACTAAAVGLFAYGLRALTGASAHSPEPGTGALRTGPAGTPPPGPSAATAP</sequence>
<feature type="transmembrane region" description="Helical" evidence="2">
    <location>
        <begin position="475"/>
        <end position="498"/>
    </location>
</feature>
<dbReference type="RefSeq" id="WP_346094606.1">
    <property type="nucleotide sequence ID" value="NZ_BAAABY010000013.1"/>
</dbReference>
<feature type="transmembrane region" description="Helical" evidence="2">
    <location>
        <begin position="260"/>
        <end position="276"/>
    </location>
</feature>
<feature type="region of interest" description="Disordered" evidence="1">
    <location>
        <begin position="1"/>
        <end position="30"/>
    </location>
</feature>
<name>A0ABN0ZR10_9ACTN</name>
<accession>A0ABN0ZR10</accession>
<keyword evidence="2" id="KW-0472">Membrane</keyword>
<feature type="transmembrane region" description="Helical" evidence="2">
    <location>
        <begin position="403"/>
        <end position="423"/>
    </location>
</feature>
<evidence type="ECO:0000313" key="4">
    <source>
        <dbReference type="Proteomes" id="UP001500909"/>
    </source>
</evidence>
<feature type="transmembrane region" description="Helical" evidence="2">
    <location>
        <begin position="435"/>
        <end position="455"/>
    </location>
</feature>
<evidence type="ECO:0000256" key="2">
    <source>
        <dbReference type="SAM" id="Phobius"/>
    </source>
</evidence>